<protein>
    <submittedName>
        <fullName evidence="2">Uncharacterized protein</fullName>
    </submittedName>
</protein>
<dbReference type="EMBL" id="CAAALY010129388">
    <property type="protein sequence ID" value="VEL32031.1"/>
    <property type="molecule type" value="Genomic_DNA"/>
</dbReference>
<keyword evidence="3" id="KW-1185">Reference proteome</keyword>
<sequence length="94" mass="10206">MPPDDLTYPSPRRNGVDDSQALYSPSLDPIDPELHSSAESPSSLHSDEQLISDAPAELSNELCQIALDNPSNGLLDSYLDEEASLGFQEDFVSK</sequence>
<name>A0A448XA77_9PLAT</name>
<reference evidence="2" key="1">
    <citation type="submission" date="2018-11" db="EMBL/GenBank/DDBJ databases">
        <authorList>
            <consortium name="Pathogen Informatics"/>
        </authorList>
    </citation>
    <scope>NUCLEOTIDE SEQUENCE</scope>
</reference>
<dbReference type="AlphaFoldDB" id="A0A448XA77"/>
<dbReference type="Proteomes" id="UP000784294">
    <property type="component" value="Unassembled WGS sequence"/>
</dbReference>
<gene>
    <name evidence="2" type="ORF">PXEA_LOCUS25471</name>
</gene>
<feature type="region of interest" description="Disordered" evidence="1">
    <location>
        <begin position="1"/>
        <end position="55"/>
    </location>
</feature>
<comment type="caution">
    <text evidence="2">The sequence shown here is derived from an EMBL/GenBank/DDBJ whole genome shotgun (WGS) entry which is preliminary data.</text>
</comment>
<accession>A0A448XA77</accession>
<evidence type="ECO:0000313" key="2">
    <source>
        <dbReference type="EMBL" id="VEL32031.1"/>
    </source>
</evidence>
<evidence type="ECO:0000313" key="3">
    <source>
        <dbReference type="Proteomes" id="UP000784294"/>
    </source>
</evidence>
<organism evidence="2 3">
    <name type="scientific">Protopolystoma xenopodis</name>
    <dbReference type="NCBI Taxonomy" id="117903"/>
    <lineage>
        <taxon>Eukaryota</taxon>
        <taxon>Metazoa</taxon>
        <taxon>Spiralia</taxon>
        <taxon>Lophotrochozoa</taxon>
        <taxon>Platyhelminthes</taxon>
        <taxon>Monogenea</taxon>
        <taxon>Polyopisthocotylea</taxon>
        <taxon>Polystomatidea</taxon>
        <taxon>Polystomatidae</taxon>
        <taxon>Protopolystoma</taxon>
    </lineage>
</organism>
<feature type="compositionally biased region" description="Low complexity" evidence="1">
    <location>
        <begin position="35"/>
        <end position="44"/>
    </location>
</feature>
<proteinExistence type="predicted"/>
<evidence type="ECO:0000256" key="1">
    <source>
        <dbReference type="SAM" id="MobiDB-lite"/>
    </source>
</evidence>